<evidence type="ECO:0000313" key="3">
    <source>
        <dbReference type="Proteomes" id="UP001154282"/>
    </source>
</evidence>
<evidence type="ECO:0000313" key="2">
    <source>
        <dbReference type="EMBL" id="CAI0552605.1"/>
    </source>
</evidence>
<reference evidence="2" key="1">
    <citation type="submission" date="2022-08" db="EMBL/GenBank/DDBJ databases">
        <authorList>
            <person name="Gutierrez-Valencia J."/>
        </authorList>
    </citation>
    <scope>NUCLEOTIDE SEQUENCE</scope>
</reference>
<protein>
    <submittedName>
        <fullName evidence="2">Uncharacterized protein</fullName>
    </submittedName>
</protein>
<comment type="caution">
    <text evidence="2">The sequence shown here is derived from an EMBL/GenBank/DDBJ whole genome shotgun (WGS) entry which is preliminary data.</text>
</comment>
<evidence type="ECO:0000256" key="1">
    <source>
        <dbReference type="SAM" id="Phobius"/>
    </source>
</evidence>
<feature type="transmembrane region" description="Helical" evidence="1">
    <location>
        <begin position="6"/>
        <end position="25"/>
    </location>
</feature>
<keyword evidence="1" id="KW-0472">Membrane</keyword>
<gene>
    <name evidence="2" type="ORF">LITE_LOCUS46501</name>
</gene>
<dbReference type="Proteomes" id="UP001154282">
    <property type="component" value="Unassembled WGS sequence"/>
</dbReference>
<proteinExistence type="predicted"/>
<keyword evidence="1" id="KW-0812">Transmembrane</keyword>
<dbReference type="AlphaFoldDB" id="A0AAV0R5L6"/>
<keyword evidence="1" id="KW-1133">Transmembrane helix</keyword>
<dbReference type="EMBL" id="CAMGYJ010000010">
    <property type="protein sequence ID" value="CAI0552605.1"/>
    <property type="molecule type" value="Genomic_DNA"/>
</dbReference>
<keyword evidence="3" id="KW-1185">Reference proteome</keyword>
<name>A0AAV0R5L6_9ROSI</name>
<organism evidence="2 3">
    <name type="scientific">Linum tenue</name>
    <dbReference type="NCBI Taxonomy" id="586396"/>
    <lineage>
        <taxon>Eukaryota</taxon>
        <taxon>Viridiplantae</taxon>
        <taxon>Streptophyta</taxon>
        <taxon>Embryophyta</taxon>
        <taxon>Tracheophyta</taxon>
        <taxon>Spermatophyta</taxon>
        <taxon>Magnoliopsida</taxon>
        <taxon>eudicotyledons</taxon>
        <taxon>Gunneridae</taxon>
        <taxon>Pentapetalae</taxon>
        <taxon>rosids</taxon>
        <taxon>fabids</taxon>
        <taxon>Malpighiales</taxon>
        <taxon>Linaceae</taxon>
        <taxon>Linum</taxon>
    </lineage>
</organism>
<sequence>MSLTEIALLGLIALLPIGTGLLVFLSSQRILVGEFLCPSVAAVMGLRRRRSEPHPTEIRAESRSIQVKGNMRDKESFNLIKEIHEAESEEASKEGVHIFYLDHHNNSI</sequence>
<accession>A0AAV0R5L6</accession>